<dbReference type="Proteomes" id="UP000198896">
    <property type="component" value="Unassembled WGS sequence"/>
</dbReference>
<organism evidence="1 2">
    <name type="scientific">Succiniclasticum ruminis DSM 9236</name>
    <dbReference type="NCBI Taxonomy" id="1123323"/>
    <lineage>
        <taxon>Bacteria</taxon>
        <taxon>Bacillati</taxon>
        <taxon>Bacillota</taxon>
        <taxon>Negativicutes</taxon>
        <taxon>Acidaminococcales</taxon>
        <taxon>Acidaminococcaceae</taxon>
        <taxon>Succiniclasticum</taxon>
    </lineage>
</organism>
<dbReference type="EMBL" id="FONL01000005">
    <property type="protein sequence ID" value="SFE40259.1"/>
    <property type="molecule type" value="Genomic_DNA"/>
</dbReference>
<evidence type="ECO:0000313" key="2">
    <source>
        <dbReference type="Proteomes" id="UP000198896"/>
    </source>
</evidence>
<evidence type="ECO:0000313" key="1">
    <source>
        <dbReference type="EMBL" id="SFE40259.1"/>
    </source>
</evidence>
<name>A0A1I2A940_9FIRM</name>
<gene>
    <name evidence="1" type="ORF">SAMN05216245_10593</name>
</gene>
<accession>A0A1I2A940</accession>
<reference evidence="1 2" key="1">
    <citation type="submission" date="2016-10" db="EMBL/GenBank/DDBJ databases">
        <authorList>
            <person name="de Groot N.N."/>
        </authorList>
    </citation>
    <scope>NUCLEOTIDE SEQUENCE [LARGE SCALE GENOMIC DNA]</scope>
    <source>
        <strain evidence="1 2">DSM 9236</strain>
    </source>
</reference>
<dbReference type="STRING" id="1123323.SAMN05216245_10593"/>
<keyword evidence="2" id="KW-1185">Reference proteome</keyword>
<dbReference type="AlphaFoldDB" id="A0A1I2A940"/>
<dbReference type="RefSeq" id="WP_093913274.1">
    <property type="nucleotide sequence ID" value="NZ_FONL01000005.1"/>
</dbReference>
<sequence>MVKGITFIGECQASVNHAGNKARADVDVILREKYGFPYETLGETIFTGFLDRIKYLLKFSALQKSGESVSCIPKRL</sequence>
<proteinExistence type="predicted"/>
<protein>
    <submittedName>
        <fullName evidence="1">Uncharacterized protein</fullName>
    </submittedName>
</protein>